<name>A0ABD0QVK3_CIRMR</name>
<accession>A0ABD0QVK3</accession>
<evidence type="ECO:0000256" key="3">
    <source>
        <dbReference type="ARBA" id="ARBA00022777"/>
    </source>
</evidence>
<keyword evidence="3" id="KW-0418">Kinase</keyword>
<dbReference type="AlphaFoldDB" id="A0ABD0QVK3"/>
<protein>
    <recommendedName>
        <fullName evidence="4">Alpha-type protein kinase domain-containing protein</fullName>
    </recommendedName>
</protein>
<dbReference type="SUPFAM" id="SSF56112">
    <property type="entry name" value="Protein kinase-like (PK-like)"/>
    <property type="match status" value="1"/>
</dbReference>
<dbReference type="EMBL" id="JAMKFB020000007">
    <property type="protein sequence ID" value="KAL0189837.1"/>
    <property type="molecule type" value="Genomic_DNA"/>
</dbReference>
<organism evidence="5 6">
    <name type="scientific">Cirrhinus mrigala</name>
    <name type="common">Mrigala</name>
    <dbReference type="NCBI Taxonomy" id="683832"/>
    <lineage>
        <taxon>Eukaryota</taxon>
        <taxon>Metazoa</taxon>
        <taxon>Chordata</taxon>
        <taxon>Craniata</taxon>
        <taxon>Vertebrata</taxon>
        <taxon>Euteleostomi</taxon>
        <taxon>Actinopterygii</taxon>
        <taxon>Neopterygii</taxon>
        <taxon>Teleostei</taxon>
        <taxon>Ostariophysi</taxon>
        <taxon>Cypriniformes</taxon>
        <taxon>Cyprinidae</taxon>
        <taxon>Labeoninae</taxon>
        <taxon>Labeonini</taxon>
        <taxon>Cirrhinus</taxon>
    </lineage>
</organism>
<dbReference type="GO" id="GO:0004674">
    <property type="term" value="F:protein serine/threonine kinase activity"/>
    <property type="evidence" value="ECO:0007669"/>
    <property type="project" value="UniProtKB-KW"/>
</dbReference>
<comment type="caution">
    <text evidence="5">The sequence shown here is derived from an EMBL/GenBank/DDBJ whole genome shotgun (WGS) entry which is preliminary data.</text>
</comment>
<dbReference type="Pfam" id="PF02816">
    <property type="entry name" value="Alpha_kinase"/>
    <property type="match status" value="1"/>
</dbReference>
<dbReference type="PROSITE" id="PS51158">
    <property type="entry name" value="ALPHA_KINASE"/>
    <property type="match status" value="1"/>
</dbReference>
<feature type="non-terminal residue" evidence="5">
    <location>
        <position position="1"/>
    </location>
</feature>
<keyword evidence="6" id="KW-1185">Reference proteome</keyword>
<dbReference type="PANTHER" id="PTHR46747:SF1">
    <property type="entry name" value="ALPHA-PROTEIN KINASE 1"/>
    <property type="match status" value="1"/>
</dbReference>
<gene>
    <name evidence="5" type="ORF">M9458_016936</name>
</gene>
<evidence type="ECO:0000313" key="5">
    <source>
        <dbReference type="EMBL" id="KAL0189837.1"/>
    </source>
</evidence>
<dbReference type="Gene3D" id="3.20.200.10">
    <property type="entry name" value="MHCK/EF2 kinase"/>
    <property type="match status" value="1"/>
</dbReference>
<evidence type="ECO:0000259" key="4">
    <source>
        <dbReference type="PROSITE" id="PS51158"/>
    </source>
</evidence>
<dbReference type="InterPro" id="IPR011009">
    <property type="entry name" value="Kinase-like_dom_sf"/>
</dbReference>
<dbReference type="PANTHER" id="PTHR46747">
    <property type="entry name" value="ALPHA-PROTEIN KINASE 1"/>
    <property type="match status" value="1"/>
</dbReference>
<evidence type="ECO:0000256" key="1">
    <source>
        <dbReference type="ARBA" id="ARBA00022527"/>
    </source>
</evidence>
<feature type="domain" description="Alpha-type protein kinase" evidence="4">
    <location>
        <begin position="1"/>
        <end position="59"/>
    </location>
</feature>
<dbReference type="Proteomes" id="UP001529510">
    <property type="component" value="Unassembled WGS sequence"/>
</dbReference>
<keyword evidence="1" id="KW-0723">Serine/threonine-protein kinase</keyword>
<evidence type="ECO:0000256" key="2">
    <source>
        <dbReference type="ARBA" id="ARBA00022679"/>
    </source>
</evidence>
<proteinExistence type="predicted"/>
<reference evidence="5 6" key="1">
    <citation type="submission" date="2024-05" db="EMBL/GenBank/DDBJ databases">
        <title>Genome sequencing and assembly of Indian major carp, Cirrhinus mrigala (Hamilton, 1822).</title>
        <authorList>
            <person name="Mohindra V."/>
            <person name="Chowdhury L.M."/>
            <person name="Lal K."/>
            <person name="Jena J.K."/>
        </authorList>
    </citation>
    <scope>NUCLEOTIDE SEQUENCE [LARGE SCALE GENOMIC DNA]</scope>
    <source>
        <strain evidence="5">CM1030</strain>
        <tissue evidence="5">Blood</tissue>
    </source>
</reference>
<keyword evidence="2" id="KW-0808">Transferase</keyword>
<dbReference type="InterPro" id="IPR043529">
    <property type="entry name" value="ALPK1"/>
</dbReference>
<evidence type="ECO:0000313" key="6">
    <source>
        <dbReference type="Proteomes" id="UP001529510"/>
    </source>
</evidence>
<dbReference type="InterPro" id="IPR004166">
    <property type="entry name" value="a-kinase_dom"/>
</dbReference>
<sequence>KDRVITCLSVEPYMSGTFVKLTNNARDTDKKHDATKYGIAFGHFTYEFSNHQEVVVDLQ</sequence>
<feature type="non-terminal residue" evidence="5">
    <location>
        <position position="59"/>
    </location>
</feature>